<reference evidence="9 10" key="1">
    <citation type="submission" date="2020-08" db="EMBL/GenBank/DDBJ databases">
        <title>Sequencing the genomes of 1000 actinobacteria strains.</title>
        <authorList>
            <person name="Klenk H.-P."/>
        </authorList>
    </citation>
    <scope>NUCLEOTIDE SEQUENCE [LARGE SCALE GENOMIC DNA]</scope>
    <source>
        <strain evidence="9 10">DSM 41654</strain>
    </source>
</reference>
<name>A0A7W7VT63_KITKI</name>
<dbReference type="RefSeq" id="WP_184933781.1">
    <property type="nucleotide sequence ID" value="NZ_JACHJV010000001.1"/>
</dbReference>
<dbReference type="EMBL" id="JACHJV010000001">
    <property type="protein sequence ID" value="MBB4921448.1"/>
    <property type="molecule type" value="Genomic_DNA"/>
</dbReference>
<dbReference type="SUPFAM" id="SSF103473">
    <property type="entry name" value="MFS general substrate transporter"/>
    <property type="match status" value="1"/>
</dbReference>
<dbReference type="Gene3D" id="1.20.1250.20">
    <property type="entry name" value="MFS general substrate transporter like domains"/>
    <property type="match status" value="1"/>
</dbReference>
<dbReference type="GO" id="GO:0022857">
    <property type="term" value="F:transmembrane transporter activity"/>
    <property type="evidence" value="ECO:0007669"/>
    <property type="project" value="InterPro"/>
</dbReference>
<feature type="transmembrane region" description="Helical" evidence="7">
    <location>
        <begin position="265"/>
        <end position="287"/>
    </location>
</feature>
<evidence type="ECO:0000256" key="5">
    <source>
        <dbReference type="ARBA" id="ARBA00023136"/>
    </source>
</evidence>
<feature type="transmembrane region" description="Helical" evidence="7">
    <location>
        <begin position="356"/>
        <end position="378"/>
    </location>
</feature>
<evidence type="ECO:0000256" key="6">
    <source>
        <dbReference type="SAM" id="MobiDB-lite"/>
    </source>
</evidence>
<dbReference type="AlphaFoldDB" id="A0A7W7VT63"/>
<evidence type="ECO:0000256" key="1">
    <source>
        <dbReference type="ARBA" id="ARBA00004651"/>
    </source>
</evidence>
<dbReference type="PANTHER" id="PTHR23513:SF6">
    <property type="entry name" value="MAJOR FACILITATOR SUPERFAMILY ASSOCIATED DOMAIN-CONTAINING PROTEIN"/>
    <property type="match status" value="1"/>
</dbReference>
<dbReference type="CDD" id="cd06173">
    <property type="entry name" value="MFS_MefA_like"/>
    <property type="match status" value="1"/>
</dbReference>
<dbReference type="InterPro" id="IPR011701">
    <property type="entry name" value="MFS"/>
</dbReference>
<feature type="compositionally biased region" description="Polar residues" evidence="6">
    <location>
        <begin position="437"/>
        <end position="447"/>
    </location>
</feature>
<feature type="transmembrane region" description="Helical" evidence="7">
    <location>
        <begin position="54"/>
        <end position="77"/>
    </location>
</feature>
<feature type="transmembrane region" description="Helical" evidence="7">
    <location>
        <begin position="89"/>
        <end position="112"/>
    </location>
</feature>
<evidence type="ECO:0000256" key="3">
    <source>
        <dbReference type="ARBA" id="ARBA00022692"/>
    </source>
</evidence>
<feature type="region of interest" description="Disordered" evidence="6">
    <location>
        <begin position="423"/>
        <end position="447"/>
    </location>
</feature>
<feature type="transmembrane region" description="Helical" evidence="7">
    <location>
        <begin position="390"/>
        <end position="408"/>
    </location>
</feature>
<evidence type="ECO:0000313" key="10">
    <source>
        <dbReference type="Proteomes" id="UP000540506"/>
    </source>
</evidence>
<gene>
    <name evidence="9" type="ORF">FHR34_000441</name>
</gene>
<keyword evidence="4 7" id="KW-1133">Transmembrane helix</keyword>
<dbReference type="Proteomes" id="UP000540506">
    <property type="component" value="Unassembled WGS sequence"/>
</dbReference>
<feature type="domain" description="Major facilitator superfamily (MFS) profile" evidence="8">
    <location>
        <begin position="232"/>
        <end position="447"/>
    </location>
</feature>
<keyword evidence="10" id="KW-1185">Reference proteome</keyword>
<dbReference type="Pfam" id="PF07690">
    <property type="entry name" value="MFS_1"/>
    <property type="match status" value="1"/>
</dbReference>
<protein>
    <submittedName>
        <fullName evidence="9">Putative MFS family arabinose efflux permease</fullName>
    </submittedName>
</protein>
<dbReference type="InterPro" id="IPR036259">
    <property type="entry name" value="MFS_trans_sf"/>
</dbReference>
<dbReference type="GO" id="GO:0005886">
    <property type="term" value="C:plasma membrane"/>
    <property type="evidence" value="ECO:0007669"/>
    <property type="project" value="UniProtKB-SubCell"/>
</dbReference>
<evidence type="ECO:0000256" key="2">
    <source>
        <dbReference type="ARBA" id="ARBA00022475"/>
    </source>
</evidence>
<evidence type="ECO:0000256" key="7">
    <source>
        <dbReference type="SAM" id="Phobius"/>
    </source>
</evidence>
<evidence type="ECO:0000313" key="9">
    <source>
        <dbReference type="EMBL" id="MBB4921448.1"/>
    </source>
</evidence>
<keyword evidence="5 7" id="KW-0472">Membrane</keyword>
<dbReference type="InterPro" id="IPR020846">
    <property type="entry name" value="MFS_dom"/>
</dbReference>
<dbReference type="PROSITE" id="PS50850">
    <property type="entry name" value="MFS"/>
    <property type="match status" value="1"/>
</dbReference>
<feature type="transmembrane region" description="Helical" evidence="7">
    <location>
        <begin position="299"/>
        <end position="315"/>
    </location>
</feature>
<accession>A0A7W7VT63</accession>
<keyword evidence="3 7" id="KW-0812">Transmembrane</keyword>
<evidence type="ECO:0000256" key="4">
    <source>
        <dbReference type="ARBA" id="ARBA00022989"/>
    </source>
</evidence>
<keyword evidence="2" id="KW-1003">Cell membrane</keyword>
<comment type="subcellular location">
    <subcellularLocation>
        <location evidence="1">Cell membrane</location>
        <topology evidence="1">Multi-pass membrane protein</topology>
    </subcellularLocation>
</comment>
<sequence>MTTALETTPRAAVDSGLRTNRAFRLLWIGESGSKVGTAITGVALPLLATVTLHAGAFEIGLITAVQWVPWLLVGLPAGVWADRYSPRRLMIWCNVGSAVALLSVPLAAAVHALTVTQIMLVAALLGLANVFFSTAYLVYLPLIVPPQDLVAANSRLQGSESTAQIAGPGLGGALAQLLGAAVGPLVNAGSFAASTLCLLLAPEPEAVPRSGPAASLRREIGEGLRYVGQHRVLRLLTVVAALANLTMTAYEAILVVFLVRTVQLPPAAVGLLMAATGLGGIAGVLAAAPLARRLGEPRAIVYSLAATAPFGLLLPLTGPGLGMVCFVLGAVVPVAGLVVYNVVVSSFRQRHAPRHLLGRISATMRFLMFGAIPLGALAGGTLGSLLGLRSALWCIMAAALLPALLLGCSPLRRQRELHVAAAPEQPEVCSAAEESTPYPSQARESQS</sequence>
<proteinExistence type="predicted"/>
<comment type="caution">
    <text evidence="9">The sequence shown here is derived from an EMBL/GenBank/DDBJ whole genome shotgun (WGS) entry which is preliminary data.</text>
</comment>
<feature type="transmembrane region" description="Helical" evidence="7">
    <location>
        <begin position="235"/>
        <end position="259"/>
    </location>
</feature>
<feature type="transmembrane region" description="Helical" evidence="7">
    <location>
        <begin position="118"/>
        <end position="139"/>
    </location>
</feature>
<feature type="transmembrane region" description="Helical" evidence="7">
    <location>
        <begin position="321"/>
        <end position="344"/>
    </location>
</feature>
<dbReference type="PANTHER" id="PTHR23513">
    <property type="entry name" value="INTEGRAL MEMBRANE EFFLUX PROTEIN-RELATED"/>
    <property type="match status" value="1"/>
</dbReference>
<evidence type="ECO:0000259" key="8">
    <source>
        <dbReference type="PROSITE" id="PS50850"/>
    </source>
</evidence>
<organism evidence="9 10">
    <name type="scientific">Kitasatospora kifunensis</name>
    <name type="common">Streptomyces kifunensis</name>
    <dbReference type="NCBI Taxonomy" id="58351"/>
    <lineage>
        <taxon>Bacteria</taxon>
        <taxon>Bacillati</taxon>
        <taxon>Actinomycetota</taxon>
        <taxon>Actinomycetes</taxon>
        <taxon>Kitasatosporales</taxon>
        <taxon>Streptomycetaceae</taxon>
        <taxon>Kitasatospora</taxon>
    </lineage>
</organism>